<organism evidence="1">
    <name type="scientific">Enterobius vermicularis</name>
    <name type="common">Human pinworm</name>
    <dbReference type="NCBI Taxonomy" id="51028"/>
    <lineage>
        <taxon>Eukaryota</taxon>
        <taxon>Metazoa</taxon>
        <taxon>Ecdysozoa</taxon>
        <taxon>Nematoda</taxon>
        <taxon>Chromadorea</taxon>
        <taxon>Rhabditida</taxon>
        <taxon>Spirurina</taxon>
        <taxon>Oxyuridomorpha</taxon>
        <taxon>Oxyuroidea</taxon>
        <taxon>Oxyuridae</taxon>
        <taxon>Enterobius</taxon>
    </lineage>
</organism>
<dbReference type="PANTHER" id="PTHR20872">
    <property type="match status" value="1"/>
</dbReference>
<evidence type="ECO:0000313" key="1">
    <source>
        <dbReference type="WBParaSite" id="EVEC_0000094801-mRNA-1"/>
    </source>
</evidence>
<dbReference type="WBParaSite" id="EVEC_0000094801-mRNA-1">
    <property type="protein sequence ID" value="EVEC_0000094801-mRNA-1"/>
    <property type="gene ID" value="EVEC_0000094801"/>
</dbReference>
<dbReference type="PANTHER" id="PTHR20872:SF1">
    <property type="entry name" value="F-BOX DOMAIN-CONTAINING PROTEIN"/>
    <property type="match status" value="1"/>
</dbReference>
<sequence length="182" mass="20857">LTIKQICYLGKRHGELLIQPLAPVYAIIYEDSLGQLTDQIAQEICVNYGSTLQFFIQKNLERSYRSKKFYERADIPAVGVLSGCTNLKLFALRERISYGTALLLALIAKSQNTTLCLRRNAILKRMNWSESLVNSKVGEKIVDYNWLRIQCKNYGDLENTMSTLTNSTATVVNDNRYLFLFR</sequence>
<accession>A0A0N4UUA3</accession>
<protein>
    <submittedName>
        <fullName evidence="1">UmuC domain-containing protein</fullName>
    </submittedName>
</protein>
<name>A0A0N4UUA3_ENTVE</name>
<proteinExistence type="predicted"/>
<dbReference type="AlphaFoldDB" id="A0A0N4UUA3"/>
<reference evidence="1" key="1">
    <citation type="submission" date="2017-02" db="UniProtKB">
        <authorList>
            <consortium name="WormBaseParasite"/>
        </authorList>
    </citation>
    <scope>IDENTIFICATION</scope>
</reference>